<proteinExistence type="predicted"/>
<evidence type="ECO:0000313" key="2">
    <source>
        <dbReference type="Proteomes" id="UP001057402"/>
    </source>
</evidence>
<dbReference type="EMBL" id="CM042883">
    <property type="protein sequence ID" value="KAI4378738.1"/>
    <property type="molecule type" value="Genomic_DNA"/>
</dbReference>
<accession>A0ACB9RMT4</accession>
<keyword evidence="2" id="KW-1185">Reference proteome</keyword>
<gene>
    <name evidence="1" type="ORF">MLD38_016176</name>
</gene>
<evidence type="ECO:0000313" key="1">
    <source>
        <dbReference type="EMBL" id="KAI4378738.1"/>
    </source>
</evidence>
<dbReference type="Proteomes" id="UP001057402">
    <property type="component" value="Chromosome 4"/>
</dbReference>
<comment type="caution">
    <text evidence="1">The sequence shown here is derived from an EMBL/GenBank/DDBJ whole genome shotgun (WGS) entry which is preliminary data.</text>
</comment>
<organism evidence="1 2">
    <name type="scientific">Melastoma candidum</name>
    <dbReference type="NCBI Taxonomy" id="119954"/>
    <lineage>
        <taxon>Eukaryota</taxon>
        <taxon>Viridiplantae</taxon>
        <taxon>Streptophyta</taxon>
        <taxon>Embryophyta</taxon>
        <taxon>Tracheophyta</taxon>
        <taxon>Spermatophyta</taxon>
        <taxon>Magnoliopsida</taxon>
        <taxon>eudicotyledons</taxon>
        <taxon>Gunneridae</taxon>
        <taxon>Pentapetalae</taxon>
        <taxon>rosids</taxon>
        <taxon>malvids</taxon>
        <taxon>Myrtales</taxon>
        <taxon>Melastomataceae</taxon>
        <taxon>Melastomatoideae</taxon>
        <taxon>Melastomateae</taxon>
        <taxon>Melastoma</taxon>
    </lineage>
</organism>
<protein>
    <submittedName>
        <fullName evidence="1">Uncharacterized protein</fullName>
    </submittedName>
</protein>
<sequence>MTQLLVKGLSPEEFAALNDLILALPDGIENIPDGTAPPPPPPKRTGGWTASASRSEIKFDSGGGPDLSEWCGG</sequence>
<name>A0ACB9RMT4_9MYRT</name>
<reference evidence="2" key="1">
    <citation type="journal article" date="2023" name="Front. Plant Sci.">
        <title>Chromosomal-level genome assembly of Melastoma candidum provides insights into trichome evolution.</title>
        <authorList>
            <person name="Zhong Y."/>
            <person name="Wu W."/>
            <person name="Sun C."/>
            <person name="Zou P."/>
            <person name="Liu Y."/>
            <person name="Dai S."/>
            <person name="Zhou R."/>
        </authorList>
    </citation>
    <scope>NUCLEOTIDE SEQUENCE [LARGE SCALE GENOMIC DNA]</scope>
</reference>